<organism evidence="3 4">
    <name type="scientific">Bacillus chungangensis</name>
    <dbReference type="NCBI Taxonomy" id="587633"/>
    <lineage>
        <taxon>Bacteria</taxon>
        <taxon>Bacillati</taxon>
        <taxon>Bacillota</taxon>
        <taxon>Bacilli</taxon>
        <taxon>Bacillales</taxon>
        <taxon>Bacillaceae</taxon>
        <taxon>Bacillus</taxon>
    </lineage>
</organism>
<evidence type="ECO:0000313" key="4">
    <source>
        <dbReference type="Proteomes" id="UP001223586"/>
    </source>
</evidence>
<feature type="transmembrane region" description="Helical" evidence="1">
    <location>
        <begin position="49"/>
        <end position="71"/>
    </location>
</feature>
<dbReference type="InterPro" id="IPR025436">
    <property type="entry name" value="DUF4179"/>
</dbReference>
<evidence type="ECO:0000259" key="2">
    <source>
        <dbReference type="Pfam" id="PF13786"/>
    </source>
</evidence>
<dbReference type="Pfam" id="PF13786">
    <property type="entry name" value="DUF4179"/>
    <property type="match status" value="1"/>
</dbReference>
<keyword evidence="1" id="KW-1133">Transmembrane helix</keyword>
<comment type="caution">
    <text evidence="3">The sequence shown here is derived from an EMBL/GenBank/DDBJ whole genome shotgun (WGS) entry which is preliminary data.</text>
</comment>
<keyword evidence="1" id="KW-0472">Membrane</keyword>
<keyword evidence="4" id="KW-1185">Reference proteome</keyword>
<name>A0ABT9WQ65_9BACI</name>
<dbReference type="EMBL" id="JAUSTT010000006">
    <property type="protein sequence ID" value="MDQ0175435.1"/>
    <property type="molecule type" value="Genomic_DNA"/>
</dbReference>
<keyword evidence="1" id="KW-0812">Transmembrane</keyword>
<dbReference type="RefSeq" id="WP_307227757.1">
    <property type="nucleotide sequence ID" value="NZ_JAUSTT010000006.1"/>
</dbReference>
<evidence type="ECO:0000313" key="3">
    <source>
        <dbReference type="EMBL" id="MDQ0175435.1"/>
    </source>
</evidence>
<feature type="domain" description="DUF4179" evidence="2">
    <location>
        <begin position="42"/>
        <end position="129"/>
    </location>
</feature>
<gene>
    <name evidence="3" type="ORF">J2S08_001269</name>
</gene>
<proteinExistence type="predicted"/>
<dbReference type="Proteomes" id="UP001223586">
    <property type="component" value="Unassembled WGS sequence"/>
</dbReference>
<protein>
    <recommendedName>
        <fullName evidence="2">DUF4179 domain-containing protein</fullName>
    </recommendedName>
</protein>
<reference evidence="3 4" key="1">
    <citation type="submission" date="2023-07" db="EMBL/GenBank/DDBJ databases">
        <title>Genomic Encyclopedia of Type Strains, Phase IV (KMG-IV): sequencing the most valuable type-strain genomes for metagenomic binning, comparative biology and taxonomic classification.</title>
        <authorList>
            <person name="Goeker M."/>
        </authorList>
    </citation>
    <scope>NUCLEOTIDE SEQUENCE [LARGE SCALE GENOMIC DNA]</scope>
    <source>
        <strain evidence="3 4">DSM 23837</strain>
    </source>
</reference>
<sequence>MKNTFKRLNDEKIELSAYEDFPLRDVEKKAIKKRIKSKLKNKKKSRKKLLVAAASLAAFMFLIVKAHLYIFTDIPIIGSMIEEYIPCKGQSLKDYKTVIGKTVVDNGIIVKFNGVILDDDQLIISSTFQSHQVNLADVLFPFPKVCINGEKMAADIIRDNIKINDSTYTYLAAISLENVHVEDKLNMKIVYENIEMINPYNPYNPNNPVQLSGKWRFTFTVSKEELVAGTKNGSK</sequence>
<dbReference type="Gene3D" id="2.60.40.1630">
    <property type="entry name" value="bacillus anthracis domain"/>
    <property type="match status" value="1"/>
</dbReference>
<accession>A0ABT9WQ65</accession>
<evidence type="ECO:0000256" key="1">
    <source>
        <dbReference type="SAM" id="Phobius"/>
    </source>
</evidence>